<dbReference type="GO" id="GO:0000976">
    <property type="term" value="F:transcription cis-regulatory region binding"/>
    <property type="evidence" value="ECO:0007669"/>
    <property type="project" value="TreeGrafter"/>
</dbReference>
<evidence type="ECO:0000313" key="6">
    <source>
        <dbReference type="EMBL" id="CAB3720776.1"/>
    </source>
</evidence>
<keyword evidence="3" id="KW-0238">DNA-binding</keyword>
<evidence type="ECO:0000256" key="4">
    <source>
        <dbReference type="ARBA" id="ARBA00023163"/>
    </source>
</evidence>
<name>A0A6S7AHW8_9BURK</name>
<dbReference type="SUPFAM" id="SSF46785">
    <property type="entry name" value="Winged helix' DNA-binding domain"/>
    <property type="match status" value="1"/>
</dbReference>
<proteinExistence type="inferred from homology"/>
<keyword evidence="7" id="KW-1185">Reference proteome</keyword>
<dbReference type="RefSeq" id="WP_175170626.1">
    <property type="nucleotide sequence ID" value="NZ_CADIJQ010000006.1"/>
</dbReference>
<evidence type="ECO:0000259" key="5">
    <source>
        <dbReference type="PROSITE" id="PS50931"/>
    </source>
</evidence>
<feature type="domain" description="HTH lysR-type" evidence="5">
    <location>
        <begin position="8"/>
        <end position="65"/>
    </location>
</feature>
<dbReference type="Pfam" id="PF00126">
    <property type="entry name" value="HTH_1"/>
    <property type="match status" value="1"/>
</dbReference>
<gene>
    <name evidence="6" type="ORF">LMG3441_03801</name>
</gene>
<dbReference type="SUPFAM" id="SSF53850">
    <property type="entry name" value="Periplasmic binding protein-like II"/>
    <property type="match status" value="1"/>
</dbReference>
<accession>A0A6S7AHW8</accession>
<evidence type="ECO:0000256" key="1">
    <source>
        <dbReference type="ARBA" id="ARBA00009437"/>
    </source>
</evidence>
<dbReference type="Gene3D" id="1.10.10.10">
    <property type="entry name" value="Winged helix-like DNA-binding domain superfamily/Winged helix DNA-binding domain"/>
    <property type="match status" value="1"/>
</dbReference>
<dbReference type="InterPro" id="IPR036388">
    <property type="entry name" value="WH-like_DNA-bd_sf"/>
</dbReference>
<sequence>MLSQVSDLDLRLIRVFIAIVDAGGVSAAQDMLGVGQSTISSQLATLETRLDFKLCERGRGGFRLTAKGQRFEKLARGALASLNTFSAEARNMHRQLVGDLTLGLIGNATMAHNVRIGQAIERFRQRDEAVRLSVLIRGPRELEELLLKDDMQVAVGYFLHRVPMLDYTPLFQERQVAYCGATHPLAPRAGRVTVDEVANADWTWRTYPLPEASFTGRPRRITSQADNMEAAAMLILSGAHLGYLPEHFAAPYVAAGLLHALDANTFRYDVDISMVAKKRPYLNDITVAFLEDIRAALGVAANDGAGGHPGRTEVSGI</sequence>
<dbReference type="InterPro" id="IPR000847">
    <property type="entry name" value="LysR_HTH_N"/>
</dbReference>
<evidence type="ECO:0000256" key="2">
    <source>
        <dbReference type="ARBA" id="ARBA00023015"/>
    </source>
</evidence>
<keyword evidence="4" id="KW-0804">Transcription</keyword>
<organism evidence="6 7">
    <name type="scientific">Achromobacter kerstersii</name>
    <dbReference type="NCBI Taxonomy" id="1353890"/>
    <lineage>
        <taxon>Bacteria</taxon>
        <taxon>Pseudomonadati</taxon>
        <taxon>Pseudomonadota</taxon>
        <taxon>Betaproteobacteria</taxon>
        <taxon>Burkholderiales</taxon>
        <taxon>Alcaligenaceae</taxon>
        <taxon>Achromobacter</taxon>
    </lineage>
</organism>
<comment type="similarity">
    <text evidence="1">Belongs to the LysR transcriptional regulatory family.</text>
</comment>
<dbReference type="Gene3D" id="3.40.190.290">
    <property type="match status" value="1"/>
</dbReference>
<dbReference type="Proteomes" id="UP000494269">
    <property type="component" value="Unassembled WGS sequence"/>
</dbReference>
<evidence type="ECO:0000313" key="7">
    <source>
        <dbReference type="Proteomes" id="UP000494269"/>
    </source>
</evidence>
<dbReference type="GO" id="GO:0003700">
    <property type="term" value="F:DNA-binding transcription factor activity"/>
    <property type="evidence" value="ECO:0007669"/>
    <property type="project" value="InterPro"/>
</dbReference>
<dbReference type="PANTHER" id="PTHR30126">
    <property type="entry name" value="HTH-TYPE TRANSCRIPTIONAL REGULATOR"/>
    <property type="match status" value="1"/>
</dbReference>
<dbReference type="EMBL" id="CADIJQ010000006">
    <property type="protein sequence ID" value="CAB3720776.1"/>
    <property type="molecule type" value="Genomic_DNA"/>
</dbReference>
<evidence type="ECO:0000256" key="3">
    <source>
        <dbReference type="ARBA" id="ARBA00023125"/>
    </source>
</evidence>
<dbReference type="InterPro" id="IPR005119">
    <property type="entry name" value="LysR_subst-bd"/>
</dbReference>
<dbReference type="PANTHER" id="PTHR30126:SF98">
    <property type="entry name" value="HTH-TYPE TRANSCRIPTIONAL ACTIVATOR BAUR"/>
    <property type="match status" value="1"/>
</dbReference>
<dbReference type="InterPro" id="IPR036390">
    <property type="entry name" value="WH_DNA-bd_sf"/>
</dbReference>
<dbReference type="AlphaFoldDB" id="A0A6S7AHW8"/>
<dbReference type="Pfam" id="PF03466">
    <property type="entry name" value="LysR_substrate"/>
    <property type="match status" value="1"/>
</dbReference>
<protein>
    <recommendedName>
        <fullName evidence="5">HTH lysR-type domain-containing protein</fullName>
    </recommendedName>
</protein>
<dbReference type="PROSITE" id="PS50931">
    <property type="entry name" value="HTH_LYSR"/>
    <property type="match status" value="1"/>
</dbReference>
<dbReference type="CDD" id="cd05466">
    <property type="entry name" value="PBP2_LTTR_substrate"/>
    <property type="match status" value="1"/>
</dbReference>
<reference evidence="6 7" key="1">
    <citation type="submission" date="2020-04" db="EMBL/GenBank/DDBJ databases">
        <authorList>
            <person name="De Canck E."/>
        </authorList>
    </citation>
    <scope>NUCLEOTIDE SEQUENCE [LARGE SCALE GENOMIC DNA]</scope>
    <source>
        <strain evidence="6 7">LMG 3441</strain>
    </source>
</reference>
<keyword evidence="2" id="KW-0805">Transcription regulation</keyword>